<name>A0A0T9QI21_9GAMM</name>
<accession>A0A0T9QI21</accession>
<sequence>MNNHRHGAAGLIDQAKPIKIKVADFGTQGDGIDHRVIVDYADFIHRLAMNYLRGGRQCLSAVNGLCMIEARHIRQDKFIQYNKSASCGLLGFPLFESDGNDSL</sequence>
<dbReference type="AlphaFoldDB" id="A0A0T9QI21"/>
<organism evidence="1 2">
    <name type="scientific">Yersinia pekkanenii</name>
    <dbReference type="NCBI Taxonomy" id="1288385"/>
    <lineage>
        <taxon>Bacteria</taxon>
        <taxon>Pseudomonadati</taxon>
        <taxon>Pseudomonadota</taxon>
        <taxon>Gammaproteobacteria</taxon>
        <taxon>Enterobacterales</taxon>
        <taxon>Yersiniaceae</taxon>
        <taxon>Yersinia</taxon>
    </lineage>
</organism>
<protein>
    <submittedName>
        <fullName evidence="1">Uncharacterized protein</fullName>
    </submittedName>
</protein>
<evidence type="ECO:0000313" key="2">
    <source>
        <dbReference type="Proteomes" id="UP000045840"/>
    </source>
</evidence>
<evidence type="ECO:0000313" key="1">
    <source>
        <dbReference type="EMBL" id="CNI11178.1"/>
    </source>
</evidence>
<gene>
    <name evidence="1" type="ORF">ERS008529_03101</name>
</gene>
<dbReference type="Proteomes" id="UP000045840">
    <property type="component" value="Unassembled WGS sequence"/>
</dbReference>
<proteinExistence type="predicted"/>
<reference evidence="2" key="1">
    <citation type="submission" date="2015-03" db="EMBL/GenBank/DDBJ databases">
        <authorList>
            <consortium name="Pathogen Informatics"/>
        </authorList>
    </citation>
    <scope>NUCLEOTIDE SEQUENCE [LARGE SCALE GENOMIC DNA]</scope>
    <source>
        <strain evidence="2">A125KOH2</strain>
    </source>
</reference>
<dbReference type="EMBL" id="CQAZ01000029">
    <property type="protein sequence ID" value="CNI11178.1"/>
    <property type="molecule type" value="Genomic_DNA"/>
</dbReference>